<keyword evidence="3" id="KW-1185">Reference proteome</keyword>
<dbReference type="OrthoDB" id="2919534at2759"/>
<accession>A0A371HJM7</accession>
<sequence>MRGWKAKAAEKRAWIRALIKKTSGHNGGIELEESSYRPRLASQDQNWTIHGRKDRGDAFAWSPKDMPEIDLDFLCHRLSITPRIRSMCQRKKKAGEGKDKSGQKGNNQVVASTVHTKG</sequence>
<feature type="non-terminal residue" evidence="2">
    <location>
        <position position="1"/>
    </location>
</feature>
<comment type="caution">
    <text evidence="2">The sequence shown here is derived from an EMBL/GenBank/DDBJ whole genome shotgun (WGS) entry which is preliminary data.</text>
</comment>
<gene>
    <name evidence="2" type="ORF">CR513_13468</name>
</gene>
<feature type="compositionally biased region" description="Polar residues" evidence="1">
    <location>
        <begin position="103"/>
        <end position="118"/>
    </location>
</feature>
<protein>
    <submittedName>
        <fullName evidence="2">Uncharacterized protein</fullName>
    </submittedName>
</protein>
<evidence type="ECO:0000313" key="3">
    <source>
        <dbReference type="Proteomes" id="UP000257109"/>
    </source>
</evidence>
<dbReference type="EMBL" id="QJKJ01002411">
    <property type="protein sequence ID" value="RDY03005.1"/>
    <property type="molecule type" value="Genomic_DNA"/>
</dbReference>
<name>A0A371HJM7_MUCPR</name>
<feature type="region of interest" description="Disordered" evidence="1">
    <location>
        <begin position="88"/>
        <end position="118"/>
    </location>
</feature>
<dbReference type="AlphaFoldDB" id="A0A371HJM7"/>
<proteinExistence type="predicted"/>
<reference evidence="2" key="1">
    <citation type="submission" date="2018-05" db="EMBL/GenBank/DDBJ databases">
        <title>Draft genome of Mucuna pruriens seed.</title>
        <authorList>
            <person name="Nnadi N.E."/>
            <person name="Vos R."/>
            <person name="Hasami M.H."/>
            <person name="Devisetty U.K."/>
            <person name="Aguiy J.C."/>
        </authorList>
    </citation>
    <scope>NUCLEOTIDE SEQUENCE [LARGE SCALE GENOMIC DNA]</scope>
    <source>
        <strain evidence="2">JCA_2017</strain>
    </source>
</reference>
<organism evidence="2 3">
    <name type="scientific">Mucuna pruriens</name>
    <name type="common">Velvet bean</name>
    <name type="synonym">Dolichos pruriens</name>
    <dbReference type="NCBI Taxonomy" id="157652"/>
    <lineage>
        <taxon>Eukaryota</taxon>
        <taxon>Viridiplantae</taxon>
        <taxon>Streptophyta</taxon>
        <taxon>Embryophyta</taxon>
        <taxon>Tracheophyta</taxon>
        <taxon>Spermatophyta</taxon>
        <taxon>Magnoliopsida</taxon>
        <taxon>eudicotyledons</taxon>
        <taxon>Gunneridae</taxon>
        <taxon>Pentapetalae</taxon>
        <taxon>rosids</taxon>
        <taxon>fabids</taxon>
        <taxon>Fabales</taxon>
        <taxon>Fabaceae</taxon>
        <taxon>Papilionoideae</taxon>
        <taxon>50 kb inversion clade</taxon>
        <taxon>NPAAA clade</taxon>
        <taxon>indigoferoid/millettioid clade</taxon>
        <taxon>Phaseoleae</taxon>
        <taxon>Mucuna</taxon>
    </lineage>
</organism>
<evidence type="ECO:0000313" key="2">
    <source>
        <dbReference type="EMBL" id="RDY03005.1"/>
    </source>
</evidence>
<dbReference type="Proteomes" id="UP000257109">
    <property type="component" value="Unassembled WGS sequence"/>
</dbReference>
<evidence type="ECO:0000256" key="1">
    <source>
        <dbReference type="SAM" id="MobiDB-lite"/>
    </source>
</evidence>